<comment type="caution">
    <text evidence="1">The sequence shown here is derived from an EMBL/GenBank/DDBJ whole genome shotgun (WGS) entry which is preliminary data.</text>
</comment>
<accession>A0A4R4E151</accession>
<dbReference type="AlphaFoldDB" id="A0A4R4E151"/>
<sequence>MELRPVAPVPVRALAPLPSEAALIRLLKRNGMGNVPNDGVWRAACLLLWAARNTGPITYAAIGERLRLSEDGVCKLIMSLRKRGLLERSGWQRLRVSDRTLQLLEAANGNP</sequence>
<keyword evidence="2" id="KW-1185">Reference proteome</keyword>
<dbReference type="SUPFAM" id="SSF46785">
    <property type="entry name" value="Winged helix' DNA-binding domain"/>
    <property type="match status" value="1"/>
</dbReference>
<protein>
    <recommendedName>
        <fullName evidence="3">MarR family transcriptional regulator</fullName>
    </recommendedName>
</protein>
<dbReference type="Proteomes" id="UP000295164">
    <property type="component" value="Unassembled WGS sequence"/>
</dbReference>
<proteinExistence type="predicted"/>
<gene>
    <name evidence="1" type="ORF">E0486_10390</name>
</gene>
<evidence type="ECO:0008006" key="3">
    <source>
        <dbReference type="Google" id="ProtNLM"/>
    </source>
</evidence>
<dbReference type="InterPro" id="IPR036390">
    <property type="entry name" value="WH_DNA-bd_sf"/>
</dbReference>
<evidence type="ECO:0000313" key="2">
    <source>
        <dbReference type="Proteomes" id="UP000295164"/>
    </source>
</evidence>
<dbReference type="EMBL" id="SKFH01000014">
    <property type="protein sequence ID" value="TCZ71023.1"/>
    <property type="molecule type" value="Genomic_DNA"/>
</dbReference>
<reference evidence="1 2" key="1">
    <citation type="submission" date="2019-03" db="EMBL/GenBank/DDBJ databases">
        <authorList>
            <person name="Kim M.K.M."/>
        </authorList>
    </citation>
    <scope>NUCLEOTIDE SEQUENCE [LARGE SCALE GENOMIC DNA]</scope>
    <source>
        <strain evidence="1 2">17J68-15</strain>
    </source>
</reference>
<dbReference type="RefSeq" id="WP_131852106.1">
    <property type="nucleotide sequence ID" value="NZ_SKFH01000014.1"/>
</dbReference>
<evidence type="ECO:0000313" key="1">
    <source>
        <dbReference type="EMBL" id="TCZ71023.1"/>
    </source>
</evidence>
<organism evidence="1 2">
    <name type="scientific">Flaviaesturariibacter aridisoli</name>
    <dbReference type="NCBI Taxonomy" id="2545761"/>
    <lineage>
        <taxon>Bacteria</taxon>
        <taxon>Pseudomonadati</taxon>
        <taxon>Bacteroidota</taxon>
        <taxon>Chitinophagia</taxon>
        <taxon>Chitinophagales</taxon>
        <taxon>Chitinophagaceae</taxon>
        <taxon>Flaviaestuariibacter</taxon>
    </lineage>
</organism>
<name>A0A4R4E151_9BACT</name>